<evidence type="ECO:0000256" key="7">
    <source>
        <dbReference type="ARBA" id="ARBA00048741"/>
    </source>
</evidence>
<comment type="pathway">
    <text evidence="1">Amino-acid biosynthesis; L-asparagine biosynthesis; L-asparagine from L-aspartate (L-Gln route): step 1/1.</text>
</comment>
<keyword evidence="6" id="KW-0315">Glutamine amidotransferase</keyword>
<dbReference type="Gene3D" id="3.40.50.620">
    <property type="entry name" value="HUPs"/>
    <property type="match status" value="2"/>
</dbReference>
<name>A0ABW0T840_9HYPH</name>
<dbReference type="InterPro" id="IPR029055">
    <property type="entry name" value="Ntn_hydrolases_N"/>
</dbReference>
<proteinExistence type="inferred from homology"/>
<evidence type="ECO:0000256" key="5">
    <source>
        <dbReference type="ARBA" id="ARBA00022840"/>
    </source>
</evidence>
<keyword evidence="4" id="KW-0547">Nucleotide-binding</keyword>
<dbReference type="SUPFAM" id="SSF56235">
    <property type="entry name" value="N-terminal nucleophile aminohydrolases (Ntn hydrolases)"/>
    <property type="match status" value="1"/>
</dbReference>
<dbReference type="Pfam" id="PF00733">
    <property type="entry name" value="Asn_synthase"/>
    <property type="match status" value="1"/>
</dbReference>
<reference evidence="10" key="1">
    <citation type="journal article" date="2019" name="Int. J. Syst. Evol. Microbiol.">
        <title>The Global Catalogue of Microorganisms (GCM) 10K type strain sequencing project: providing services to taxonomists for standard genome sequencing and annotation.</title>
        <authorList>
            <consortium name="The Broad Institute Genomics Platform"/>
            <consortium name="The Broad Institute Genome Sequencing Center for Infectious Disease"/>
            <person name="Wu L."/>
            <person name="Ma J."/>
        </authorList>
    </citation>
    <scope>NUCLEOTIDE SEQUENCE [LARGE SCALE GENOMIC DNA]</scope>
    <source>
        <strain evidence="10">JCM 3366</strain>
    </source>
</reference>
<dbReference type="Pfam" id="PF13537">
    <property type="entry name" value="GATase_7"/>
    <property type="match status" value="1"/>
</dbReference>
<dbReference type="EC" id="6.3.5.4" evidence="3"/>
<organism evidence="9 10">
    <name type="scientific">Nitratireductor kimnyeongensis</name>
    <dbReference type="NCBI Taxonomy" id="430679"/>
    <lineage>
        <taxon>Bacteria</taxon>
        <taxon>Pseudomonadati</taxon>
        <taxon>Pseudomonadota</taxon>
        <taxon>Alphaproteobacteria</taxon>
        <taxon>Hyphomicrobiales</taxon>
        <taxon>Phyllobacteriaceae</taxon>
        <taxon>Nitratireductor</taxon>
    </lineage>
</organism>
<evidence type="ECO:0000256" key="2">
    <source>
        <dbReference type="ARBA" id="ARBA00005752"/>
    </source>
</evidence>
<evidence type="ECO:0000313" key="10">
    <source>
        <dbReference type="Proteomes" id="UP001596107"/>
    </source>
</evidence>
<dbReference type="GO" id="GO:0004066">
    <property type="term" value="F:asparagine synthase (glutamine-hydrolyzing) activity"/>
    <property type="evidence" value="ECO:0007669"/>
    <property type="project" value="UniProtKB-EC"/>
</dbReference>
<dbReference type="InterPro" id="IPR051786">
    <property type="entry name" value="ASN_synthetase/amidase"/>
</dbReference>
<dbReference type="CDD" id="cd01991">
    <property type="entry name" value="Asn_synthase_B_C"/>
    <property type="match status" value="1"/>
</dbReference>
<sequence>MCGIAGYYGAGLHPREAGTLLTAMSAAIAHRGPDEAGIHVDGDVGLAHRRLAIIGLADGQQPMATADGRLCITYNGEVFNYLELRQDLESRGHRFRTESDTEVILHLYRDLGPDCVEKLNGDFAFAIHDTHNERLFLARDRMGVRPLFYTWHRGRFYFASEIKALLTVPGIDARLDPLALDQIFTLWAPIPPRTAFQGICELPPAHRMTVDNGTAQIQRYWDLDFSDIHHDHSEDRMKEETRALLEDATRIRLRADVQVGTYLSGGLDSSIIAALAKRMAPAGLSSFAVTFADPAFDESGFQNEMVDALGTIHHTVDCDADEIATVFPQVIRHTELPILRTGPAPLYQLSSLVRSKGIKAVLSGEGADEVFAGYDIFKEACIRRFCAGQPRSQLRPHLFRRIYPYLANLKRQTPDYLAAYFGITTDHLDDPLYSHRPRLRSTAGAKLFFSKAIKKELGDYSAADDLVSSLPEAFHGWHPLHQAQYLETRFLLPGYILSSQGDRMAMAHGIETRFPFLDHRLVEQAARVPANTKLRGLREKHLLREAMRASLPERIAERPKQPYRAPEANAFTANTHDCVEAAFGKTSLEETGVFDVEKSARLYKKSRLSNFTGFRDNAAFVGILSTQIWSQQFARQFRRTDETLAVRV</sequence>
<dbReference type="InterPro" id="IPR017932">
    <property type="entry name" value="GATase_2_dom"/>
</dbReference>
<keyword evidence="9" id="KW-0436">Ligase</keyword>
<dbReference type="SUPFAM" id="SSF52402">
    <property type="entry name" value="Adenine nucleotide alpha hydrolases-like"/>
    <property type="match status" value="1"/>
</dbReference>
<dbReference type="PROSITE" id="PS51278">
    <property type="entry name" value="GATASE_TYPE_2"/>
    <property type="match status" value="1"/>
</dbReference>
<dbReference type="EMBL" id="JBHSNB010000002">
    <property type="protein sequence ID" value="MFC5585105.1"/>
    <property type="molecule type" value="Genomic_DNA"/>
</dbReference>
<evidence type="ECO:0000259" key="8">
    <source>
        <dbReference type="PROSITE" id="PS51278"/>
    </source>
</evidence>
<evidence type="ECO:0000256" key="6">
    <source>
        <dbReference type="ARBA" id="ARBA00022962"/>
    </source>
</evidence>
<comment type="catalytic activity">
    <reaction evidence="7">
        <text>L-aspartate + L-glutamine + ATP + H2O = L-asparagine + L-glutamate + AMP + diphosphate + H(+)</text>
        <dbReference type="Rhea" id="RHEA:12228"/>
        <dbReference type="ChEBI" id="CHEBI:15377"/>
        <dbReference type="ChEBI" id="CHEBI:15378"/>
        <dbReference type="ChEBI" id="CHEBI:29985"/>
        <dbReference type="ChEBI" id="CHEBI:29991"/>
        <dbReference type="ChEBI" id="CHEBI:30616"/>
        <dbReference type="ChEBI" id="CHEBI:33019"/>
        <dbReference type="ChEBI" id="CHEBI:58048"/>
        <dbReference type="ChEBI" id="CHEBI:58359"/>
        <dbReference type="ChEBI" id="CHEBI:456215"/>
        <dbReference type="EC" id="6.3.5.4"/>
    </reaction>
</comment>
<keyword evidence="10" id="KW-1185">Reference proteome</keyword>
<evidence type="ECO:0000256" key="3">
    <source>
        <dbReference type="ARBA" id="ARBA00012737"/>
    </source>
</evidence>
<evidence type="ECO:0000313" key="9">
    <source>
        <dbReference type="EMBL" id="MFC5585105.1"/>
    </source>
</evidence>
<dbReference type="Proteomes" id="UP001596107">
    <property type="component" value="Unassembled WGS sequence"/>
</dbReference>
<dbReference type="PIRSF" id="PIRSF001589">
    <property type="entry name" value="Asn_synthetase_glu-h"/>
    <property type="match status" value="1"/>
</dbReference>
<evidence type="ECO:0000256" key="1">
    <source>
        <dbReference type="ARBA" id="ARBA00005187"/>
    </source>
</evidence>
<protein>
    <recommendedName>
        <fullName evidence="3">asparagine synthase (glutamine-hydrolyzing)</fullName>
        <ecNumber evidence="3">6.3.5.4</ecNumber>
    </recommendedName>
</protein>
<feature type="domain" description="Glutamine amidotransferase type-2" evidence="8">
    <location>
        <begin position="2"/>
        <end position="213"/>
    </location>
</feature>
<dbReference type="Gene3D" id="3.60.20.10">
    <property type="entry name" value="Glutamine Phosphoribosylpyrophosphate, subunit 1, domain 1"/>
    <property type="match status" value="1"/>
</dbReference>
<gene>
    <name evidence="9" type="primary">asnB</name>
    <name evidence="9" type="ORF">ACFPOD_08280</name>
</gene>
<comment type="similarity">
    <text evidence="2">Belongs to the asparagine synthetase family.</text>
</comment>
<dbReference type="PANTHER" id="PTHR43284:SF1">
    <property type="entry name" value="ASPARAGINE SYNTHETASE"/>
    <property type="match status" value="1"/>
</dbReference>
<dbReference type="InterPro" id="IPR033738">
    <property type="entry name" value="AsnB_N"/>
</dbReference>
<dbReference type="CDD" id="cd00712">
    <property type="entry name" value="AsnB"/>
    <property type="match status" value="1"/>
</dbReference>
<accession>A0ABW0T840</accession>
<dbReference type="InterPro" id="IPR001962">
    <property type="entry name" value="Asn_synthase"/>
</dbReference>
<evidence type="ECO:0000256" key="4">
    <source>
        <dbReference type="ARBA" id="ARBA00022741"/>
    </source>
</evidence>
<dbReference type="InterPro" id="IPR014729">
    <property type="entry name" value="Rossmann-like_a/b/a_fold"/>
</dbReference>
<keyword evidence="5" id="KW-0067">ATP-binding</keyword>
<dbReference type="PANTHER" id="PTHR43284">
    <property type="entry name" value="ASPARAGINE SYNTHETASE (GLUTAMINE-HYDROLYZING)"/>
    <property type="match status" value="1"/>
</dbReference>
<dbReference type="RefSeq" id="WP_223021551.1">
    <property type="nucleotide sequence ID" value="NZ_CP078143.1"/>
</dbReference>
<dbReference type="InterPro" id="IPR006426">
    <property type="entry name" value="Asn_synth_AEB"/>
</dbReference>
<comment type="caution">
    <text evidence="9">The sequence shown here is derived from an EMBL/GenBank/DDBJ whole genome shotgun (WGS) entry which is preliminary data.</text>
</comment>
<dbReference type="NCBIfam" id="TIGR01536">
    <property type="entry name" value="asn_synth_AEB"/>
    <property type="match status" value="1"/>
</dbReference>